<gene>
    <name evidence="1" type="ordered locus">CHAB381_0236</name>
</gene>
<name>A7I001_CAMHC</name>
<protein>
    <recommendedName>
        <fullName evidence="3">Phosphoribosyltransferase domain-containing protein</fullName>
    </recommendedName>
</protein>
<dbReference type="Gene3D" id="3.40.50.2020">
    <property type="match status" value="1"/>
</dbReference>
<dbReference type="CDD" id="cd06223">
    <property type="entry name" value="PRTases_typeI"/>
    <property type="match status" value="1"/>
</dbReference>
<keyword evidence="2" id="KW-1185">Reference proteome</keyword>
<dbReference type="OrthoDB" id="5421180at2"/>
<dbReference type="AlphaFoldDB" id="A7I001"/>
<evidence type="ECO:0000313" key="2">
    <source>
        <dbReference type="Proteomes" id="UP000002407"/>
    </source>
</evidence>
<dbReference type="InterPro" id="IPR029057">
    <property type="entry name" value="PRTase-like"/>
</dbReference>
<dbReference type="InterPro" id="IPR000836">
    <property type="entry name" value="PRTase_dom"/>
</dbReference>
<reference evidence="2" key="1">
    <citation type="submission" date="2007-07" db="EMBL/GenBank/DDBJ databases">
        <title>Complete genome sequence of Campylobacter hominis ATCC BAA-381, a commensal isolated from the human gastrointestinal tract.</title>
        <authorList>
            <person name="Fouts D.E."/>
            <person name="Mongodin E.F."/>
            <person name="Puiu D."/>
            <person name="Sebastian Y."/>
            <person name="Miller W.G."/>
            <person name="Mandrell R.E."/>
            <person name="Nelson K.E."/>
        </authorList>
    </citation>
    <scope>NUCLEOTIDE SEQUENCE [LARGE SCALE GENOMIC DNA]</scope>
    <source>
        <strain evidence="2">ATCC BAA-381 / LMG 19568 / NCTC 13146 / CH001A</strain>
    </source>
</reference>
<dbReference type="eggNOG" id="COG1926">
    <property type="taxonomic scope" value="Bacteria"/>
</dbReference>
<dbReference type="SUPFAM" id="SSF53271">
    <property type="entry name" value="PRTase-like"/>
    <property type="match status" value="1"/>
</dbReference>
<dbReference type="HOGENOM" id="CLU_083583_1_0_7"/>
<organism evidence="1 2">
    <name type="scientific">Campylobacter hominis (strain ATCC BAA-381 / DSM 21671 / CCUG 45161 / LMG 19568 / NCTC 13146 / CH001A)</name>
    <dbReference type="NCBI Taxonomy" id="360107"/>
    <lineage>
        <taxon>Bacteria</taxon>
        <taxon>Pseudomonadati</taxon>
        <taxon>Campylobacterota</taxon>
        <taxon>Epsilonproteobacteria</taxon>
        <taxon>Campylobacterales</taxon>
        <taxon>Campylobacteraceae</taxon>
        <taxon>Campylobacter</taxon>
    </lineage>
</organism>
<dbReference type="Gene3D" id="3.30.1310.20">
    <property type="entry name" value="PRTase-like"/>
    <property type="match status" value="1"/>
</dbReference>
<dbReference type="EMBL" id="CP000776">
    <property type="protein sequence ID" value="ABS52094.1"/>
    <property type="molecule type" value="Genomic_DNA"/>
</dbReference>
<evidence type="ECO:0008006" key="3">
    <source>
        <dbReference type="Google" id="ProtNLM"/>
    </source>
</evidence>
<accession>A7I001</accession>
<proteinExistence type="predicted"/>
<sequence>MIEREKLMFENQLDASTQLLEILPKFDNALLVCISLESVILVDNIARNLKLGYEILFTDTIYAPNNAECAIACVSETEEIVVVNELIDAFGINLDFIYGESKRKYEETILKNIYKFRKGKLLEKLKNKNIILIDDGCDSEITALTCIKSLTHLGAKTITYATPLIASDVKQNLGFLVDEIYAVHSISNFVDVDFYYKDKIEPKSDIIMSILEESPYYLPLKKEGEKV</sequence>
<dbReference type="KEGG" id="cha:CHAB381_0236"/>
<dbReference type="RefSeq" id="WP_012108123.1">
    <property type="nucleotide sequence ID" value="NC_009714.1"/>
</dbReference>
<evidence type="ECO:0000313" key="1">
    <source>
        <dbReference type="EMBL" id="ABS52094.1"/>
    </source>
</evidence>
<dbReference type="STRING" id="360107.CHAB381_0236"/>
<dbReference type="Proteomes" id="UP000002407">
    <property type="component" value="Chromosome"/>
</dbReference>